<reference evidence="3" key="1">
    <citation type="journal article" date="2019" name="Int. J. Syst. Evol. Microbiol.">
        <title>The Global Catalogue of Microorganisms (GCM) 10K type strain sequencing project: providing services to taxonomists for standard genome sequencing and annotation.</title>
        <authorList>
            <consortium name="The Broad Institute Genomics Platform"/>
            <consortium name="The Broad Institute Genome Sequencing Center for Infectious Disease"/>
            <person name="Wu L."/>
            <person name="Ma J."/>
        </authorList>
    </citation>
    <scope>NUCLEOTIDE SEQUENCE [LARGE SCALE GENOMIC DNA]</scope>
    <source>
        <strain evidence="3">JCM 17933</strain>
    </source>
</reference>
<name>A0ABP8PW61_9ACTN</name>
<protein>
    <submittedName>
        <fullName evidence="2">Uncharacterized protein</fullName>
    </submittedName>
</protein>
<proteinExistence type="predicted"/>
<evidence type="ECO:0000256" key="1">
    <source>
        <dbReference type="SAM" id="MobiDB-lite"/>
    </source>
</evidence>
<keyword evidence="3" id="KW-1185">Reference proteome</keyword>
<comment type="caution">
    <text evidence="2">The sequence shown here is derived from an EMBL/GenBank/DDBJ whole genome shotgun (WGS) entry which is preliminary data.</text>
</comment>
<gene>
    <name evidence="2" type="ORF">GCM10023191_028940</name>
</gene>
<evidence type="ECO:0000313" key="3">
    <source>
        <dbReference type="Proteomes" id="UP001500503"/>
    </source>
</evidence>
<dbReference type="Proteomes" id="UP001500503">
    <property type="component" value="Unassembled WGS sequence"/>
</dbReference>
<evidence type="ECO:0000313" key="2">
    <source>
        <dbReference type="EMBL" id="GAA4492631.1"/>
    </source>
</evidence>
<dbReference type="EMBL" id="BAABHF010000017">
    <property type="protein sequence ID" value="GAA4492631.1"/>
    <property type="molecule type" value="Genomic_DNA"/>
</dbReference>
<feature type="region of interest" description="Disordered" evidence="1">
    <location>
        <begin position="91"/>
        <end position="110"/>
    </location>
</feature>
<accession>A0ABP8PW61</accession>
<feature type="compositionally biased region" description="Basic and acidic residues" evidence="1">
    <location>
        <begin position="98"/>
        <end position="110"/>
    </location>
</feature>
<organism evidence="2 3">
    <name type="scientific">Actinoallomurus oryzae</name>
    <dbReference type="NCBI Taxonomy" id="502180"/>
    <lineage>
        <taxon>Bacteria</taxon>
        <taxon>Bacillati</taxon>
        <taxon>Actinomycetota</taxon>
        <taxon>Actinomycetes</taxon>
        <taxon>Streptosporangiales</taxon>
        <taxon>Thermomonosporaceae</taxon>
        <taxon>Actinoallomurus</taxon>
    </lineage>
</organism>
<sequence>MVERLALRWPVLRQDPKALVAAGLSRHEVDVFKVGEAQRVHSVRGEVSLRCALSRPEGFHALRPAVTSRTHPDHGFEEGSVAAPTSWRALGESYPTRSGRDRGVARPQADKRRHLYFSNRTIFDAERGDLD</sequence>